<sequence length="190" mass="20233">MARTLYYVASSLDGYIADENDKLDWLFRFNDAEGVADTYKSFIAGIGAIVMGSQTYKFILEQGGADAWEYGQMPTWVFTHHELPGIAGADITFVRGDISLFHANIVADAGDKDVWVVGGGSLAAQYLDAGLLDELIVTYVPVAIGRGKSLLPVGSATEPAQLLGSRTLGAGMVELSYRFTAAGPGTEADQ</sequence>
<dbReference type="Proteomes" id="UP000181917">
    <property type="component" value="Unassembled WGS sequence"/>
</dbReference>
<feature type="domain" description="Bacterial bifunctional deaminase-reductase C-terminal" evidence="1">
    <location>
        <begin position="71"/>
        <end position="173"/>
    </location>
</feature>
<dbReference type="InterPro" id="IPR024072">
    <property type="entry name" value="DHFR-like_dom_sf"/>
</dbReference>
<dbReference type="Pfam" id="PF01872">
    <property type="entry name" value="RibD_C"/>
    <property type="match status" value="1"/>
</dbReference>
<keyword evidence="3" id="KW-1185">Reference proteome</keyword>
<dbReference type="KEGG" id="acry:AC20117_18065"/>
<reference evidence="2 3" key="1">
    <citation type="submission" date="2016-10" db="EMBL/GenBank/DDBJ databases">
        <authorList>
            <person name="de Groot N.N."/>
        </authorList>
    </citation>
    <scope>NUCLEOTIDE SEQUENCE [LARGE SCALE GENOMIC DNA]</scope>
    <source>
        <strain evidence="2 3">DSM 20117</strain>
    </source>
</reference>
<dbReference type="OrthoDB" id="3427770at2"/>
<dbReference type="AlphaFoldDB" id="A0A1H1GRM7"/>
<dbReference type="Gene3D" id="3.40.430.10">
    <property type="entry name" value="Dihydrofolate Reductase, subunit A"/>
    <property type="match status" value="1"/>
</dbReference>
<dbReference type="PANTHER" id="PTHR38011">
    <property type="entry name" value="DIHYDROFOLATE REDUCTASE FAMILY PROTEIN (AFU_ORTHOLOGUE AFUA_8G06820)"/>
    <property type="match status" value="1"/>
</dbReference>
<dbReference type="GO" id="GO:0008703">
    <property type="term" value="F:5-amino-6-(5-phosphoribosylamino)uracil reductase activity"/>
    <property type="evidence" value="ECO:0007669"/>
    <property type="project" value="InterPro"/>
</dbReference>
<dbReference type="InterPro" id="IPR002734">
    <property type="entry name" value="RibDG_C"/>
</dbReference>
<evidence type="ECO:0000259" key="1">
    <source>
        <dbReference type="Pfam" id="PF01872"/>
    </source>
</evidence>
<dbReference type="PANTHER" id="PTHR38011:SF11">
    <property type="entry name" value="2,5-DIAMINO-6-RIBOSYLAMINO-4(3H)-PYRIMIDINONE 5'-PHOSPHATE REDUCTASE"/>
    <property type="match status" value="1"/>
</dbReference>
<dbReference type="GO" id="GO:0009231">
    <property type="term" value="P:riboflavin biosynthetic process"/>
    <property type="evidence" value="ECO:0007669"/>
    <property type="project" value="InterPro"/>
</dbReference>
<dbReference type="STRING" id="37928.SAMN04489742_4262"/>
<name>A0A1H1GRM7_9MICC</name>
<accession>A0A1H1GRM7</accession>
<evidence type="ECO:0000313" key="2">
    <source>
        <dbReference type="EMBL" id="SDR15789.1"/>
    </source>
</evidence>
<dbReference type="EMBL" id="FNKH01000002">
    <property type="protein sequence ID" value="SDR15789.1"/>
    <property type="molecule type" value="Genomic_DNA"/>
</dbReference>
<dbReference type="InterPro" id="IPR050765">
    <property type="entry name" value="Riboflavin_Biosynth_HTPR"/>
</dbReference>
<proteinExistence type="predicted"/>
<gene>
    <name evidence="2" type="ORF">SAMN04489742_4262</name>
</gene>
<protein>
    <submittedName>
        <fullName evidence="2">Dihydrofolate reductase</fullName>
    </submittedName>
</protein>
<dbReference type="RefSeq" id="WP_074702484.1">
    <property type="nucleotide sequence ID" value="NZ_CP018863.1"/>
</dbReference>
<evidence type="ECO:0000313" key="3">
    <source>
        <dbReference type="Proteomes" id="UP000181917"/>
    </source>
</evidence>
<dbReference type="SUPFAM" id="SSF53597">
    <property type="entry name" value="Dihydrofolate reductase-like"/>
    <property type="match status" value="1"/>
</dbReference>
<organism evidence="2 3">
    <name type="scientific">Crystallibacter crystallopoietes</name>
    <dbReference type="NCBI Taxonomy" id="37928"/>
    <lineage>
        <taxon>Bacteria</taxon>
        <taxon>Bacillati</taxon>
        <taxon>Actinomycetota</taxon>
        <taxon>Actinomycetes</taxon>
        <taxon>Micrococcales</taxon>
        <taxon>Micrococcaceae</taxon>
        <taxon>Crystallibacter</taxon>
    </lineage>
</organism>